<proteinExistence type="predicted"/>
<feature type="transmembrane region" description="Helical" evidence="2">
    <location>
        <begin position="153"/>
        <end position="177"/>
    </location>
</feature>
<dbReference type="AlphaFoldDB" id="A0A453BWU5"/>
<dbReference type="Gramene" id="AET2Gv20659400.18">
    <property type="protein sequence ID" value="AET2Gv20659400.18"/>
    <property type="gene ID" value="AET2Gv20659400"/>
</dbReference>
<evidence type="ECO:0000256" key="2">
    <source>
        <dbReference type="SAM" id="Phobius"/>
    </source>
</evidence>
<dbReference type="Proteomes" id="UP000015105">
    <property type="component" value="Chromosome 2D"/>
</dbReference>
<sequence length="210" mass="23896">MDIKEKELDQVKFLFVGLLTNCSCVLHRWYHSYPRSCSFQPFSNYTKLPKLQSHHGITTGPPLLKSWRGSRYRWVRRSTTGQHHVLFKPMPPLGITIGPPLLKSWRGSRYRWVWRSTTGQRRRPDGEEDESLSLPTSASAPTPLTRALPPLPLLHLLQCLTPIGLVCLPVMQVLLAWPCFQPLSLSLLCASPSIATGCFIWSIVRFAIHD</sequence>
<reference evidence="3" key="5">
    <citation type="journal article" date="2021" name="G3 (Bethesda)">
        <title>Aegilops tauschii genome assembly Aet v5.0 features greater sequence contiguity and improved annotation.</title>
        <authorList>
            <person name="Wang L."/>
            <person name="Zhu T."/>
            <person name="Rodriguez J.C."/>
            <person name="Deal K.R."/>
            <person name="Dubcovsky J."/>
            <person name="McGuire P.E."/>
            <person name="Lux T."/>
            <person name="Spannagl M."/>
            <person name="Mayer K.F.X."/>
            <person name="Baldrich P."/>
            <person name="Meyers B.C."/>
            <person name="Huo N."/>
            <person name="Gu Y.Q."/>
            <person name="Zhou H."/>
            <person name="Devos K.M."/>
            <person name="Bennetzen J.L."/>
            <person name="Unver T."/>
            <person name="Budak H."/>
            <person name="Gulick P.J."/>
            <person name="Galiba G."/>
            <person name="Kalapos B."/>
            <person name="Nelson D.R."/>
            <person name="Li P."/>
            <person name="You F.M."/>
            <person name="Luo M.C."/>
            <person name="Dvorak J."/>
        </authorList>
    </citation>
    <scope>NUCLEOTIDE SEQUENCE [LARGE SCALE GENOMIC DNA]</scope>
    <source>
        <strain evidence="3">cv. AL8/78</strain>
    </source>
</reference>
<evidence type="ECO:0000313" key="3">
    <source>
        <dbReference type="EnsemblPlants" id="AET2Gv20659400.18"/>
    </source>
</evidence>
<evidence type="ECO:0000256" key="1">
    <source>
        <dbReference type="SAM" id="MobiDB-lite"/>
    </source>
</evidence>
<organism evidence="3 4">
    <name type="scientific">Aegilops tauschii subsp. strangulata</name>
    <name type="common">Goatgrass</name>
    <dbReference type="NCBI Taxonomy" id="200361"/>
    <lineage>
        <taxon>Eukaryota</taxon>
        <taxon>Viridiplantae</taxon>
        <taxon>Streptophyta</taxon>
        <taxon>Embryophyta</taxon>
        <taxon>Tracheophyta</taxon>
        <taxon>Spermatophyta</taxon>
        <taxon>Magnoliopsida</taxon>
        <taxon>Liliopsida</taxon>
        <taxon>Poales</taxon>
        <taxon>Poaceae</taxon>
        <taxon>BOP clade</taxon>
        <taxon>Pooideae</taxon>
        <taxon>Triticodae</taxon>
        <taxon>Triticeae</taxon>
        <taxon>Triticinae</taxon>
        <taxon>Aegilops</taxon>
    </lineage>
</organism>
<reference evidence="3" key="3">
    <citation type="journal article" date="2017" name="Nature">
        <title>Genome sequence of the progenitor of the wheat D genome Aegilops tauschii.</title>
        <authorList>
            <person name="Luo M.C."/>
            <person name="Gu Y.Q."/>
            <person name="Puiu D."/>
            <person name="Wang H."/>
            <person name="Twardziok S.O."/>
            <person name="Deal K.R."/>
            <person name="Huo N."/>
            <person name="Zhu T."/>
            <person name="Wang L."/>
            <person name="Wang Y."/>
            <person name="McGuire P.E."/>
            <person name="Liu S."/>
            <person name="Long H."/>
            <person name="Ramasamy R.K."/>
            <person name="Rodriguez J.C."/>
            <person name="Van S.L."/>
            <person name="Yuan L."/>
            <person name="Wang Z."/>
            <person name="Xia Z."/>
            <person name="Xiao L."/>
            <person name="Anderson O.D."/>
            <person name="Ouyang S."/>
            <person name="Liang Y."/>
            <person name="Zimin A.V."/>
            <person name="Pertea G."/>
            <person name="Qi P."/>
            <person name="Bennetzen J.L."/>
            <person name="Dai X."/>
            <person name="Dawson M.W."/>
            <person name="Muller H.G."/>
            <person name="Kugler K."/>
            <person name="Rivarola-Duarte L."/>
            <person name="Spannagl M."/>
            <person name="Mayer K.F.X."/>
            <person name="Lu F.H."/>
            <person name="Bevan M.W."/>
            <person name="Leroy P."/>
            <person name="Li P."/>
            <person name="You F.M."/>
            <person name="Sun Q."/>
            <person name="Liu Z."/>
            <person name="Lyons E."/>
            <person name="Wicker T."/>
            <person name="Salzberg S.L."/>
            <person name="Devos K.M."/>
            <person name="Dvorak J."/>
        </authorList>
    </citation>
    <scope>NUCLEOTIDE SEQUENCE [LARGE SCALE GENOMIC DNA]</scope>
    <source>
        <strain evidence="3">cv. AL8/78</strain>
    </source>
</reference>
<keyword evidence="2" id="KW-0812">Transmembrane</keyword>
<keyword evidence="2" id="KW-1133">Transmembrane helix</keyword>
<reference evidence="4" key="2">
    <citation type="journal article" date="2017" name="Nat. Plants">
        <title>The Aegilops tauschii genome reveals multiple impacts of transposons.</title>
        <authorList>
            <person name="Zhao G."/>
            <person name="Zou C."/>
            <person name="Li K."/>
            <person name="Wang K."/>
            <person name="Li T."/>
            <person name="Gao L."/>
            <person name="Zhang X."/>
            <person name="Wang H."/>
            <person name="Yang Z."/>
            <person name="Liu X."/>
            <person name="Jiang W."/>
            <person name="Mao L."/>
            <person name="Kong X."/>
            <person name="Jiao Y."/>
            <person name="Jia J."/>
        </authorList>
    </citation>
    <scope>NUCLEOTIDE SEQUENCE [LARGE SCALE GENOMIC DNA]</scope>
    <source>
        <strain evidence="4">cv. AL8/78</strain>
    </source>
</reference>
<protein>
    <submittedName>
        <fullName evidence="3">Uncharacterized protein</fullName>
    </submittedName>
</protein>
<accession>A0A453BWU5</accession>
<feature type="region of interest" description="Disordered" evidence="1">
    <location>
        <begin position="120"/>
        <end position="143"/>
    </location>
</feature>
<keyword evidence="4" id="KW-1185">Reference proteome</keyword>
<name>A0A453BWU5_AEGTS</name>
<reference evidence="3" key="4">
    <citation type="submission" date="2019-03" db="UniProtKB">
        <authorList>
            <consortium name="EnsemblPlants"/>
        </authorList>
    </citation>
    <scope>IDENTIFICATION</scope>
</reference>
<keyword evidence="2" id="KW-0472">Membrane</keyword>
<feature type="transmembrane region" description="Helical" evidence="2">
    <location>
        <begin position="183"/>
        <end position="204"/>
    </location>
</feature>
<dbReference type="EnsemblPlants" id="AET2Gv20659400.18">
    <property type="protein sequence ID" value="AET2Gv20659400.18"/>
    <property type="gene ID" value="AET2Gv20659400"/>
</dbReference>
<reference evidence="4" key="1">
    <citation type="journal article" date="2014" name="Science">
        <title>Ancient hybridizations among the ancestral genomes of bread wheat.</title>
        <authorList>
            <consortium name="International Wheat Genome Sequencing Consortium,"/>
            <person name="Marcussen T."/>
            <person name="Sandve S.R."/>
            <person name="Heier L."/>
            <person name="Spannagl M."/>
            <person name="Pfeifer M."/>
            <person name="Jakobsen K.S."/>
            <person name="Wulff B.B."/>
            <person name="Steuernagel B."/>
            <person name="Mayer K.F."/>
            <person name="Olsen O.A."/>
        </authorList>
    </citation>
    <scope>NUCLEOTIDE SEQUENCE [LARGE SCALE GENOMIC DNA]</scope>
    <source>
        <strain evidence="4">cv. AL8/78</strain>
    </source>
</reference>
<evidence type="ECO:0000313" key="4">
    <source>
        <dbReference type="Proteomes" id="UP000015105"/>
    </source>
</evidence>